<feature type="domain" description="Outer membrane protein beta-barrel" evidence="2">
    <location>
        <begin position="24"/>
        <end position="172"/>
    </location>
</feature>
<evidence type="ECO:0000313" key="4">
    <source>
        <dbReference type="Proteomes" id="UP000326903"/>
    </source>
</evidence>
<accession>A0A5J5IH79</accession>
<gene>
    <name evidence="3" type="ORF">FW778_12075</name>
</gene>
<dbReference type="Proteomes" id="UP000326903">
    <property type="component" value="Unassembled WGS sequence"/>
</dbReference>
<feature type="chain" id="PRO_5023827681" evidence="1">
    <location>
        <begin position="26"/>
        <end position="195"/>
    </location>
</feature>
<proteinExistence type="predicted"/>
<dbReference type="EMBL" id="VYQF01000002">
    <property type="protein sequence ID" value="KAA9039545.1"/>
    <property type="molecule type" value="Genomic_DNA"/>
</dbReference>
<dbReference type="InterPro" id="IPR025665">
    <property type="entry name" value="Beta-barrel_OMP_2"/>
</dbReference>
<keyword evidence="4" id="KW-1185">Reference proteome</keyword>
<evidence type="ECO:0000313" key="3">
    <source>
        <dbReference type="EMBL" id="KAA9039545.1"/>
    </source>
</evidence>
<dbReference type="Pfam" id="PF13568">
    <property type="entry name" value="OMP_b-brl_2"/>
    <property type="match status" value="1"/>
</dbReference>
<comment type="caution">
    <text evidence="3">The sequence shown here is derived from an EMBL/GenBank/DDBJ whole genome shotgun (WGS) entry which is preliminary data.</text>
</comment>
<dbReference type="RefSeq" id="WP_150414956.1">
    <property type="nucleotide sequence ID" value="NZ_VYQF01000002.1"/>
</dbReference>
<sequence length="195" mass="21303">MNCPKKYYVIIFLLIALFITNSSFAQKPTFGLKLGVAVSHSTIDENTTEPNSGSSFNGVGILGGVYLDIPLVNEVVLRPGAEIVSKGSSGNSRYYYYPPRFTYLDIPLNILYKSNSSHGHLIAGGGPVLGIPFQPYYGYTLKTDVGLNGIIGYEFSIGFSFNVNYCYGLNNVSKNKDIATKISTRYLGISVGYNF</sequence>
<organism evidence="3 4">
    <name type="scientific">Ginsengibacter hankyongi</name>
    <dbReference type="NCBI Taxonomy" id="2607284"/>
    <lineage>
        <taxon>Bacteria</taxon>
        <taxon>Pseudomonadati</taxon>
        <taxon>Bacteroidota</taxon>
        <taxon>Chitinophagia</taxon>
        <taxon>Chitinophagales</taxon>
        <taxon>Chitinophagaceae</taxon>
        <taxon>Ginsengibacter</taxon>
    </lineage>
</organism>
<dbReference type="AlphaFoldDB" id="A0A5J5IH79"/>
<evidence type="ECO:0000256" key="1">
    <source>
        <dbReference type="SAM" id="SignalP"/>
    </source>
</evidence>
<keyword evidence="1" id="KW-0732">Signal</keyword>
<protein>
    <submittedName>
        <fullName evidence="3">PorT family protein</fullName>
    </submittedName>
</protein>
<reference evidence="3 4" key="1">
    <citation type="submission" date="2019-09" db="EMBL/GenBank/DDBJ databases">
        <title>Draft genome sequence of Ginsengibacter sp. BR5-29.</title>
        <authorList>
            <person name="Im W.-T."/>
        </authorList>
    </citation>
    <scope>NUCLEOTIDE SEQUENCE [LARGE SCALE GENOMIC DNA]</scope>
    <source>
        <strain evidence="3 4">BR5-29</strain>
    </source>
</reference>
<feature type="signal peptide" evidence="1">
    <location>
        <begin position="1"/>
        <end position="25"/>
    </location>
</feature>
<evidence type="ECO:0000259" key="2">
    <source>
        <dbReference type="Pfam" id="PF13568"/>
    </source>
</evidence>
<name>A0A5J5IH79_9BACT</name>